<dbReference type="EMBL" id="BLXT01008409">
    <property type="protein sequence ID" value="GFO48509.1"/>
    <property type="molecule type" value="Genomic_DNA"/>
</dbReference>
<evidence type="ECO:0000313" key="2">
    <source>
        <dbReference type="EMBL" id="GFO48509.1"/>
    </source>
</evidence>
<name>A0AAV4DWR3_9GAST</name>
<organism evidence="2 3">
    <name type="scientific">Plakobranchus ocellatus</name>
    <dbReference type="NCBI Taxonomy" id="259542"/>
    <lineage>
        <taxon>Eukaryota</taxon>
        <taxon>Metazoa</taxon>
        <taxon>Spiralia</taxon>
        <taxon>Lophotrochozoa</taxon>
        <taxon>Mollusca</taxon>
        <taxon>Gastropoda</taxon>
        <taxon>Heterobranchia</taxon>
        <taxon>Euthyneura</taxon>
        <taxon>Panpulmonata</taxon>
        <taxon>Sacoglossa</taxon>
        <taxon>Placobranchoidea</taxon>
        <taxon>Plakobranchidae</taxon>
        <taxon>Plakobranchus</taxon>
    </lineage>
</organism>
<keyword evidence="3" id="KW-1185">Reference proteome</keyword>
<feature type="compositionally biased region" description="Acidic residues" evidence="1">
    <location>
        <begin position="96"/>
        <end position="128"/>
    </location>
</feature>
<evidence type="ECO:0000313" key="3">
    <source>
        <dbReference type="Proteomes" id="UP000735302"/>
    </source>
</evidence>
<sequence>MLHIFKKNSGRDPRIRPDTKSRSIDDDGKAKCRICTSLPPEKAGTESGMRCMPLRKLRSYKIARVTFMRMLQIEGDSVYPCAIRTKISKSMIIYNGDDDDEDVDDDDDDDDVVEDDDDDDDDDGCNKK</sequence>
<comment type="caution">
    <text evidence="2">The sequence shown here is derived from an EMBL/GenBank/DDBJ whole genome shotgun (WGS) entry which is preliminary data.</text>
</comment>
<proteinExistence type="predicted"/>
<dbReference type="AlphaFoldDB" id="A0AAV4DWR3"/>
<evidence type="ECO:0000256" key="1">
    <source>
        <dbReference type="SAM" id="MobiDB-lite"/>
    </source>
</evidence>
<feature type="compositionally biased region" description="Basic and acidic residues" evidence="1">
    <location>
        <begin position="9"/>
        <end position="28"/>
    </location>
</feature>
<accession>A0AAV4DWR3</accession>
<reference evidence="2 3" key="1">
    <citation type="journal article" date="2021" name="Elife">
        <title>Chloroplast acquisition without the gene transfer in kleptoplastic sea slugs, Plakobranchus ocellatus.</title>
        <authorList>
            <person name="Maeda T."/>
            <person name="Takahashi S."/>
            <person name="Yoshida T."/>
            <person name="Shimamura S."/>
            <person name="Takaki Y."/>
            <person name="Nagai Y."/>
            <person name="Toyoda A."/>
            <person name="Suzuki Y."/>
            <person name="Arimoto A."/>
            <person name="Ishii H."/>
            <person name="Satoh N."/>
            <person name="Nishiyama T."/>
            <person name="Hasebe M."/>
            <person name="Maruyama T."/>
            <person name="Minagawa J."/>
            <person name="Obokata J."/>
            <person name="Shigenobu S."/>
        </authorList>
    </citation>
    <scope>NUCLEOTIDE SEQUENCE [LARGE SCALE GENOMIC DNA]</scope>
</reference>
<dbReference type="Proteomes" id="UP000735302">
    <property type="component" value="Unassembled WGS sequence"/>
</dbReference>
<gene>
    <name evidence="2" type="ORF">PoB_007501400</name>
</gene>
<feature type="region of interest" description="Disordered" evidence="1">
    <location>
        <begin position="94"/>
        <end position="128"/>
    </location>
</feature>
<feature type="region of interest" description="Disordered" evidence="1">
    <location>
        <begin position="1"/>
        <end position="28"/>
    </location>
</feature>
<protein>
    <submittedName>
        <fullName evidence="2">Uncharacterized protein</fullName>
    </submittedName>
</protein>